<dbReference type="Proteomes" id="UP000241346">
    <property type="component" value="Unassembled WGS sequence"/>
</dbReference>
<dbReference type="OrthoDB" id="6461291at2"/>
<dbReference type="SUPFAM" id="SSF52540">
    <property type="entry name" value="P-loop containing nucleoside triphosphate hydrolases"/>
    <property type="match status" value="1"/>
</dbReference>
<dbReference type="InterPro" id="IPR017871">
    <property type="entry name" value="ABC_transporter-like_CS"/>
</dbReference>
<dbReference type="PROSITE" id="PS00211">
    <property type="entry name" value="ABC_TRANSPORTER_1"/>
    <property type="match status" value="1"/>
</dbReference>
<keyword evidence="2" id="KW-0067">ATP-binding</keyword>
<dbReference type="PANTHER" id="PTHR42794:SF2">
    <property type="entry name" value="ABC TRANSPORTER ATP-BINDING PROTEIN"/>
    <property type="match status" value="1"/>
</dbReference>
<dbReference type="SMART" id="SM00382">
    <property type="entry name" value="AAA"/>
    <property type="match status" value="1"/>
</dbReference>
<dbReference type="GO" id="GO:0016887">
    <property type="term" value="F:ATP hydrolysis activity"/>
    <property type="evidence" value="ECO:0007669"/>
    <property type="project" value="InterPro"/>
</dbReference>
<dbReference type="RefSeq" id="WP_107300654.1">
    <property type="nucleotide sequence ID" value="NZ_PYMB01000022.1"/>
</dbReference>
<dbReference type="InterPro" id="IPR027417">
    <property type="entry name" value="P-loop_NTPase"/>
</dbReference>
<dbReference type="InterPro" id="IPR003439">
    <property type="entry name" value="ABC_transporter-like_ATP-bd"/>
</dbReference>
<feature type="domain" description="ABC transporter" evidence="3">
    <location>
        <begin position="3"/>
        <end position="232"/>
    </location>
</feature>
<accession>A0A2T3N6B4</accession>
<dbReference type="GO" id="GO:0005524">
    <property type="term" value="F:ATP binding"/>
    <property type="evidence" value="ECO:0007669"/>
    <property type="project" value="UniProtKB-KW"/>
</dbReference>
<evidence type="ECO:0000256" key="2">
    <source>
        <dbReference type="ARBA" id="ARBA00022840"/>
    </source>
</evidence>
<dbReference type="Gene3D" id="3.40.50.300">
    <property type="entry name" value="P-loop containing nucleotide triphosphate hydrolases"/>
    <property type="match status" value="1"/>
</dbReference>
<evidence type="ECO:0000256" key="1">
    <source>
        <dbReference type="ARBA" id="ARBA00022741"/>
    </source>
</evidence>
<dbReference type="EMBL" id="PYMB01000022">
    <property type="protein sequence ID" value="PSW08243.1"/>
    <property type="molecule type" value="Genomic_DNA"/>
</dbReference>
<comment type="caution">
    <text evidence="4">The sequence shown here is derived from an EMBL/GenBank/DDBJ whole genome shotgun (WGS) entry which is preliminary data.</text>
</comment>
<organism evidence="4 5">
    <name type="scientific">Photobacterium rosenbergii</name>
    <dbReference type="NCBI Taxonomy" id="294936"/>
    <lineage>
        <taxon>Bacteria</taxon>
        <taxon>Pseudomonadati</taxon>
        <taxon>Pseudomonadota</taxon>
        <taxon>Gammaproteobacteria</taxon>
        <taxon>Vibrionales</taxon>
        <taxon>Vibrionaceae</taxon>
        <taxon>Photobacterium</taxon>
    </lineage>
</organism>
<name>A0A2T3N6B4_9GAMM</name>
<evidence type="ECO:0000259" key="3">
    <source>
        <dbReference type="PROSITE" id="PS50893"/>
    </source>
</evidence>
<dbReference type="CDD" id="cd03214">
    <property type="entry name" value="ABC_Iron-Siderophores_B12_Hemin"/>
    <property type="match status" value="1"/>
</dbReference>
<evidence type="ECO:0000313" key="4">
    <source>
        <dbReference type="EMBL" id="PSW08243.1"/>
    </source>
</evidence>
<gene>
    <name evidence="4" type="ORF">C9J01_24035</name>
</gene>
<dbReference type="AlphaFoldDB" id="A0A2T3N6B4"/>
<sequence length="248" mass="27119">MTLNINNLSVSYGQQKVLDDLSLPTIEPGEMVSLIGKNGAGKSTVLKQMTKLIKRDPHCFSWQGNPLALDDIGYLPQDHRINACITVVELLITTMHVGVSSLFTRANSAEKALALLDSIGILHLANKVCTELSGGESQMVGLAQAVINQPKVLILDEPTAALDMNNQLKLLEYVKGYTRRHAACVLMVVHDLNLAIQYSDKVAALHQGKLFTFGDPQQIIDQQLIRDVFDVNSAIIELNETPVVVVQP</sequence>
<dbReference type="Pfam" id="PF00005">
    <property type="entry name" value="ABC_tran"/>
    <property type="match status" value="1"/>
</dbReference>
<reference evidence="4 5" key="1">
    <citation type="submission" date="2018-03" db="EMBL/GenBank/DDBJ databases">
        <title>Whole genome sequencing of Histamine producing bacteria.</title>
        <authorList>
            <person name="Butler K."/>
        </authorList>
    </citation>
    <scope>NUCLEOTIDE SEQUENCE [LARGE SCALE GENOMIC DNA]</scope>
    <source>
        <strain evidence="4 5">DSM 19138</strain>
    </source>
</reference>
<dbReference type="PANTHER" id="PTHR42794">
    <property type="entry name" value="HEMIN IMPORT ATP-BINDING PROTEIN HMUV"/>
    <property type="match status" value="1"/>
</dbReference>
<keyword evidence="1" id="KW-0547">Nucleotide-binding</keyword>
<protein>
    <submittedName>
        <fullName evidence="4">Iron ABC transporter</fullName>
    </submittedName>
</protein>
<dbReference type="PROSITE" id="PS50893">
    <property type="entry name" value="ABC_TRANSPORTER_2"/>
    <property type="match status" value="1"/>
</dbReference>
<evidence type="ECO:0000313" key="5">
    <source>
        <dbReference type="Proteomes" id="UP000241346"/>
    </source>
</evidence>
<dbReference type="InterPro" id="IPR003593">
    <property type="entry name" value="AAA+_ATPase"/>
</dbReference>
<proteinExistence type="predicted"/>